<feature type="region of interest" description="Disordered" evidence="13">
    <location>
        <begin position="135"/>
        <end position="154"/>
    </location>
</feature>
<evidence type="ECO:0000259" key="14">
    <source>
        <dbReference type="Pfam" id="PF07522"/>
    </source>
</evidence>
<feature type="region of interest" description="Disordered" evidence="13">
    <location>
        <begin position="650"/>
        <end position="683"/>
    </location>
</feature>
<feature type="compositionally biased region" description="Low complexity" evidence="13">
    <location>
        <begin position="976"/>
        <end position="990"/>
    </location>
</feature>
<evidence type="ECO:0000256" key="6">
    <source>
        <dbReference type="ARBA" id="ARBA00022801"/>
    </source>
</evidence>
<dbReference type="PANTHER" id="PTHR23240">
    <property type="entry name" value="DNA CROSS-LINK REPAIR PROTEIN PSO2/SNM1-RELATED"/>
    <property type="match status" value="1"/>
</dbReference>
<evidence type="ECO:0000256" key="13">
    <source>
        <dbReference type="SAM" id="MobiDB-lite"/>
    </source>
</evidence>
<keyword evidence="10" id="KW-0539">Nucleus</keyword>
<proteinExistence type="inferred from homology"/>
<evidence type="ECO:0000256" key="7">
    <source>
        <dbReference type="ARBA" id="ARBA00022839"/>
    </source>
</evidence>
<feature type="compositionally biased region" description="Low complexity" evidence="13">
    <location>
        <begin position="475"/>
        <end position="486"/>
    </location>
</feature>
<name>A0A6A5BEL1_NAEFO</name>
<gene>
    <name evidence="15" type="ORF">FDP41_008783</name>
</gene>
<reference evidence="15 16" key="1">
    <citation type="journal article" date="2019" name="Sci. Rep.">
        <title>Nanopore sequencing improves the draft genome of the human pathogenic amoeba Naegleria fowleri.</title>
        <authorList>
            <person name="Liechti N."/>
            <person name="Schurch N."/>
            <person name="Bruggmann R."/>
            <person name="Wittwer M."/>
        </authorList>
    </citation>
    <scope>NUCLEOTIDE SEQUENCE [LARGE SCALE GENOMIC DNA]</scope>
    <source>
        <strain evidence="15 16">ATCC 30894</strain>
    </source>
</reference>
<dbReference type="Proteomes" id="UP000444721">
    <property type="component" value="Unassembled WGS sequence"/>
</dbReference>
<evidence type="ECO:0000256" key="3">
    <source>
        <dbReference type="ARBA" id="ARBA00022722"/>
    </source>
</evidence>
<keyword evidence="9" id="KW-0234">DNA repair</keyword>
<dbReference type="VEuPathDB" id="AmoebaDB:FDP41_008783"/>
<feature type="region of interest" description="Disordered" evidence="13">
    <location>
        <begin position="85"/>
        <end position="105"/>
    </location>
</feature>
<keyword evidence="7" id="KW-0269">Exonuclease</keyword>
<evidence type="ECO:0000256" key="12">
    <source>
        <dbReference type="ARBA" id="ARBA00042677"/>
    </source>
</evidence>
<feature type="compositionally biased region" description="Low complexity" evidence="13">
    <location>
        <begin position="140"/>
        <end position="153"/>
    </location>
</feature>
<dbReference type="GeneID" id="68116001"/>
<accession>A0A6A5BEL1</accession>
<evidence type="ECO:0000256" key="2">
    <source>
        <dbReference type="ARBA" id="ARBA00010304"/>
    </source>
</evidence>
<dbReference type="GO" id="GO:0005634">
    <property type="term" value="C:nucleus"/>
    <property type="evidence" value="ECO:0007669"/>
    <property type="project" value="UniProtKB-SubCell"/>
</dbReference>
<comment type="caution">
    <text evidence="15">The sequence shown here is derived from an EMBL/GenBank/DDBJ whole genome shotgun (WGS) entry which is preliminary data.</text>
</comment>
<keyword evidence="6" id="KW-0378">Hydrolase</keyword>
<feature type="region of interest" description="Disordered" evidence="13">
    <location>
        <begin position="162"/>
        <end position="188"/>
    </location>
</feature>
<evidence type="ECO:0000313" key="16">
    <source>
        <dbReference type="Proteomes" id="UP000444721"/>
    </source>
</evidence>
<evidence type="ECO:0000256" key="10">
    <source>
        <dbReference type="ARBA" id="ARBA00023242"/>
    </source>
</evidence>
<keyword evidence="16" id="KW-1185">Reference proteome</keyword>
<sequence>MVRLTNTPIIVDEFKYIPGCFIYLLTHLHTDHTSGLTPSWNNGIIFCSEITKRMLLKKFQLQEPERVIALEEDLTYYIPLVPPNPFQDHQTGNDDEDPSFRSGYVSTSNNIHSDINVWRNPSYWIKISNASATTTRQLPSQQSNSSSSSSQSNVAALTSLMTGQNNNSDHHHSNRLPSQNSNHSLSQNNVTTTNKTIQAFNSYDRDASYMQVNVIDANHCPGGIMFLLEGYFGTVLFTGDFRYDPRILQAPCFKDKKIDHLYLDDTFLDPVYDFPTRQEAGQEIIQIIKSLPEDTRILLAVDHLGKEELLIALAQTFKTLIVVPEERLELLECMSDVIPIQLFTHNPEQGRILVKSKKEVSFNSIMFHRKSYPKVVGIIPSGWSTKQLKEVKHSDSSVIYRVPYSLHSSYKELIEFVTQVRPKIVYSSSRGDNVALRDEVKHLCDNTTPMKQVIIPRSVLSHMERSTNVIDHRNSTSVSSSSNIHSLARGSNGHLIMPKSVTPNTAAGRKRKSFPPSHRILPTKLYALPTQTLNPFSNLSTTASNGTKNSEVVDLTGSTLKNNQNLMTSHHGTVFENTQDLLTNMIFHTDHQQNTNDNNFTDKNTSILSLDSQLEFSKSPSSRQQHPLTTSSISSLEALNILDDLKFSPLRKPSAQQPQSPAHRRVMMTASSPKVSPIPKLKKKKSEEIEKVLVDKTTGIQILLPKKMNHEMEVNIHDKNEELNDDEYKLSLSPHSGDESVINVDESDILQNIELESDEEESIILHTRPIHSNTTTNVKNNRTSVNKRKLDDHHYIQELSSDDDEDVVFTGSFTTSGSRNAQNQTDDHVNNENLSPACKKMKQNPSTTSTSENISDTCDLLEIGFSMEMPTTLNSNIGNREEENLYPKGYSQISWDDDDDVQPQNVMAKVETAQPQTDSTLSNNNPFMNLSSKVMDIQTASPMTSITNNQEPNNAQSMILQNNLRAKTKIPFKFDSSGGSQTSSHSSLSSIESPQYTIQSIFFSKSKK</sequence>
<dbReference type="GO" id="GO:0003684">
    <property type="term" value="F:damaged DNA binding"/>
    <property type="evidence" value="ECO:0007669"/>
    <property type="project" value="TreeGrafter"/>
</dbReference>
<dbReference type="GO" id="GO:0036297">
    <property type="term" value="P:interstrand cross-link repair"/>
    <property type="evidence" value="ECO:0007669"/>
    <property type="project" value="TreeGrafter"/>
</dbReference>
<dbReference type="Pfam" id="PF07522">
    <property type="entry name" value="DRMBL"/>
    <property type="match status" value="1"/>
</dbReference>
<dbReference type="RefSeq" id="XP_044557645.1">
    <property type="nucleotide sequence ID" value="XM_044712673.1"/>
</dbReference>
<dbReference type="InterPro" id="IPR011084">
    <property type="entry name" value="DRMBL"/>
</dbReference>
<comment type="similarity">
    <text evidence="2">Belongs to the DNA repair metallo-beta-lactamase (DRMBL) family.</text>
</comment>
<dbReference type="PANTHER" id="PTHR23240:SF8">
    <property type="entry name" value="PROTEIN ARTEMIS"/>
    <property type="match status" value="1"/>
</dbReference>
<dbReference type="VEuPathDB" id="AmoebaDB:NF0095290"/>
<feature type="domain" description="DNA repair metallo-beta-lactamase" evidence="14">
    <location>
        <begin position="342"/>
        <end position="427"/>
    </location>
</feature>
<dbReference type="InterPro" id="IPR036866">
    <property type="entry name" value="RibonucZ/Hydroxyglut_hydro"/>
</dbReference>
<dbReference type="AlphaFoldDB" id="A0A6A5BEL1"/>
<keyword evidence="4" id="KW-0255">Endonuclease</keyword>
<dbReference type="EMBL" id="VFQX01000064">
    <property type="protein sequence ID" value="KAF0972931.1"/>
    <property type="molecule type" value="Genomic_DNA"/>
</dbReference>
<protein>
    <recommendedName>
        <fullName evidence="11">Protein artemis</fullName>
    </recommendedName>
    <alternativeName>
        <fullName evidence="12">DNA cross-link repair 1C protein</fullName>
    </alternativeName>
</protein>
<evidence type="ECO:0000256" key="11">
    <source>
        <dbReference type="ARBA" id="ARBA00039759"/>
    </source>
</evidence>
<dbReference type="VEuPathDB" id="AmoebaDB:NfTy_010500"/>
<dbReference type="OrthoDB" id="262529at2759"/>
<keyword evidence="8" id="KW-0233">DNA recombination</keyword>
<feature type="region of interest" description="Disordered" evidence="13">
    <location>
        <begin position="473"/>
        <end position="517"/>
    </location>
</feature>
<comment type="subcellular location">
    <subcellularLocation>
        <location evidence="1">Nucleus</location>
    </subcellularLocation>
</comment>
<evidence type="ECO:0000256" key="1">
    <source>
        <dbReference type="ARBA" id="ARBA00004123"/>
    </source>
</evidence>
<dbReference type="Gene3D" id="3.60.15.10">
    <property type="entry name" value="Ribonuclease Z/Hydroxyacylglutathione hydrolase-like"/>
    <property type="match status" value="1"/>
</dbReference>
<evidence type="ECO:0000256" key="5">
    <source>
        <dbReference type="ARBA" id="ARBA00022763"/>
    </source>
</evidence>
<evidence type="ECO:0000313" key="15">
    <source>
        <dbReference type="EMBL" id="KAF0972931.1"/>
    </source>
</evidence>
<evidence type="ECO:0000256" key="9">
    <source>
        <dbReference type="ARBA" id="ARBA00023204"/>
    </source>
</evidence>
<dbReference type="SUPFAM" id="SSF56281">
    <property type="entry name" value="Metallo-hydrolase/oxidoreductase"/>
    <property type="match status" value="2"/>
</dbReference>
<dbReference type="GO" id="GO:0006303">
    <property type="term" value="P:double-strand break repair via nonhomologous end joining"/>
    <property type="evidence" value="ECO:0007669"/>
    <property type="project" value="TreeGrafter"/>
</dbReference>
<feature type="compositionally biased region" description="Low complexity" evidence="13">
    <location>
        <begin position="178"/>
        <end position="188"/>
    </location>
</feature>
<keyword evidence="5" id="KW-0227">DNA damage</keyword>
<organism evidence="15 16">
    <name type="scientific">Naegleria fowleri</name>
    <name type="common">Brain eating amoeba</name>
    <dbReference type="NCBI Taxonomy" id="5763"/>
    <lineage>
        <taxon>Eukaryota</taxon>
        <taxon>Discoba</taxon>
        <taxon>Heterolobosea</taxon>
        <taxon>Tetramitia</taxon>
        <taxon>Eutetramitia</taxon>
        <taxon>Vahlkampfiidae</taxon>
        <taxon>Naegleria</taxon>
    </lineage>
</organism>
<keyword evidence="3" id="KW-0540">Nuclease</keyword>
<evidence type="ECO:0000256" key="8">
    <source>
        <dbReference type="ARBA" id="ARBA00023172"/>
    </source>
</evidence>
<evidence type="ECO:0000256" key="4">
    <source>
        <dbReference type="ARBA" id="ARBA00022759"/>
    </source>
</evidence>
<dbReference type="GO" id="GO:0035312">
    <property type="term" value="F:5'-3' DNA exonuclease activity"/>
    <property type="evidence" value="ECO:0007669"/>
    <property type="project" value="TreeGrafter"/>
</dbReference>
<dbReference type="OMA" id="GCFIYLL"/>
<feature type="region of interest" description="Disordered" evidence="13">
    <location>
        <begin position="971"/>
        <end position="990"/>
    </location>
</feature>